<evidence type="ECO:0000259" key="1">
    <source>
        <dbReference type="Pfam" id="PF00149"/>
    </source>
</evidence>
<dbReference type="AlphaFoldDB" id="A0A398CSW2"/>
<dbReference type="InterPro" id="IPR051918">
    <property type="entry name" value="STPP_CPPED1"/>
</dbReference>
<dbReference type="Gene3D" id="3.60.21.10">
    <property type="match status" value="1"/>
</dbReference>
<dbReference type="OrthoDB" id="9772095at2"/>
<dbReference type="EMBL" id="QXJM01000039">
    <property type="protein sequence ID" value="RIE02411.1"/>
    <property type="molecule type" value="Genomic_DNA"/>
</dbReference>
<sequence>MKDIHISTGDYSIIIIPDTQIVTKYHPEMLLPMTKWIVSQAERLNLKMVLHIGDVVDEGATNELQFQQSFAALQVIDQADIPLLICPGNHDYDNLLDQDRSLRMFNTYFGMERYKNKKWFSGVFEQGKVENCYAKLEINNQNYLFLSLEFGPRDEVLLWVDQILAEHADYEVIIITHSYMYINGQRTKPGDTYNPKLYSGAEGANDGEDMWQKCFRKHANISAIYSGHHVPEHVSSRTDLGNHNNLVFQSFQNWQEDKHGGEGRIRIAVHRMIEQKVDHYVFNPISASYETNPGYEVSYSK</sequence>
<dbReference type="InterPro" id="IPR029052">
    <property type="entry name" value="Metallo-depent_PP-like"/>
</dbReference>
<organism evidence="2 3">
    <name type="scientific">Cohnella faecalis</name>
    <dbReference type="NCBI Taxonomy" id="2315694"/>
    <lineage>
        <taxon>Bacteria</taxon>
        <taxon>Bacillati</taxon>
        <taxon>Bacillota</taxon>
        <taxon>Bacilli</taxon>
        <taxon>Bacillales</taxon>
        <taxon>Paenibacillaceae</taxon>
        <taxon>Cohnella</taxon>
    </lineage>
</organism>
<protein>
    <recommendedName>
        <fullName evidence="1">Calcineurin-like phosphoesterase domain-containing protein</fullName>
    </recommendedName>
</protein>
<dbReference type="InterPro" id="IPR004843">
    <property type="entry name" value="Calcineurin-like_PHP"/>
</dbReference>
<dbReference type="GO" id="GO:0016787">
    <property type="term" value="F:hydrolase activity"/>
    <property type="evidence" value="ECO:0007669"/>
    <property type="project" value="InterPro"/>
</dbReference>
<dbReference type="SUPFAM" id="SSF56300">
    <property type="entry name" value="Metallo-dependent phosphatases"/>
    <property type="match status" value="1"/>
</dbReference>
<dbReference type="Proteomes" id="UP000266340">
    <property type="component" value="Unassembled WGS sequence"/>
</dbReference>
<dbReference type="PANTHER" id="PTHR43143:SF5">
    <property type="entry name" value="SECRETED PROTEIN"/>
    <property type="match status" value="1"/>
</dbReference>
<feature type="domain" description="Calcineurin-like phosphoesterase" evidence="1">
    <location>
        <begin position="13"/>
        <end position="229"/>
    </location>
</feature>
<dbReference type="PANTHER" id="PTHR43143">
    <property type="entry name" value="METALLOPHOSPHOESTERASE, CALCINEURIN SUPERFAMILY"/>
    <property type="match status" value="1"/>
</dbReference>
<reference evidence="2 3" key="1">
    <citation type="submission" date="2018-09" db="EMBL/GenBank/DDBJ databases">
        <title>Cohnella cavernae sp. nov., isolated from a karst cave.</title>
        <authorList>
            <person name="Zhu H."/>
        </authorList>
    </citation>
    <scope>NUCLEOTIDE SEQUENCE [LARGE SCALE GENOMIC DNA]</scope>
    <source>
        <strain evidence="2 3">K2E09-144</strain>
    </source>
</reference>
<gene>
    <name evidence="2" type="ORF">D3H35_17035</name>
</gene>
<dbReference type="RefSeq" id="WP_119150449.1">
    <property type="nucleotide sequence ID" value="NZ_JBHSOV010000048.1"/>
</dbReference>
<keyword evidence="3" id="KW-1185">Reference proteome</keyword>
<comment type="caution">
    <text evidence="2">The sequence shown here is derived from an EMBL/GenBank/DDBJ whole genome shotgun (WGS) entry which is preliminary data.</text>
</comment>
<evidence type="ECO:0000313" key="3">
    <source>
        <dbReference type="Proteomes" id="UP000266340"/>
    </source>
</evidence>
<proteinExistence type="predicted"/>
<name>A0A398CSW2_9BACL</name>
<dbReference type="Pfam" id="PF00149">
    <property type="entry name" value="Metallophos"/>
    <property type="match status" value="1"/>
</dbReference>
<evidence type="ECO:0000313" key="2">
    <source>
        <dbReference type="EMBL" id="RIE02411.1"/>
    </source>
</evidence>
<accession>A0A398CSW2</accession>